<comment type="similarity">
    <text evidence="1">Belongs to the outer membrane porin (Opr) (TC 1.B.25) family.</text>
</comment>
<organism evidence="6">
    <name type="scientific">Pseudomonas solani</name>
    <dbReference type="NCBI Taxonomy" id="2731552"/>
    <lineage>
        <taxon>Bacteria</taxon>
        <taxon>Pseudomonadati</taxon>
        <taxon>Pseudomonadota</taxon>
        <taxon>Gammaproteobacteria</taxon>
        <taxon>Pseudomonadales</taxon>
        <taxon>Pseudomonadaceae</taxon>
        <taxon>Pseudomonas</taxon>
    </lineage>
</organism>
<sequence>MQVMKWSALALAVTAGTTQLAFASAQDESKGFVEDSKLSVLNKNYAFYRDFRNNGVNNGGSATNQNYRNEWAHGILANYQSGYTQGTVGFGVDAHGALGIKLNSGGGTSGTGLMPIGSDGKAQDDYSYAGGAVKVRVSNTELKYGNLIPTAPVFATGTARLFPGSAEGFQILSSELEGLTLDAGHFTSIRDGSLSTNKDGDITLAYGGAIDAKSADYVGGTYAISDQLSVSLYGAELEDIYRQYYANANYSIPLSDDQALGFDFNIYRTLDEGQSKAGEIENTAFSLAASYSIGAHKLTLAHQRVNGDEPFDYIGMDGGNSGDSIFLANSVQYSDFNAPGEKSWQLRYDLNMATLGVPGLSFMARYITGSDADGTKADPNGAYAGAFGEDGKEWERNLEAKYVVQDGPAKDLSVRIRHSTWRANNDMGGFYSSGSSAVDEVRVITEYPLDIL</sequence>
<dbReference type="EMBL" id="AP023081">
    <property type="protein sequence ID" value="BCD84234.1"/>
    <property type="molecule type" value="Genomic_DNA"/>
</dbReference>
<evidence type="ECO:0000256" key="4">
    <source>
        <dbReference type="SAM" id="SignalP"/>
    </source>
</evidence>
<dbReference type="PANTHER" id="PTHR34596">
    <property type="entry name" value="CHITOPORIN"/>
    <property type="match status" value="1"/>
</dbReference>
<dbReference type="GO" id="GO:0016020">
    <property type="term" value="C:membrane"/>
    <property type="evidence" value="ECO:0007669"/>
    <property type="project" value="InterPro"/>
</dbReference>
<feature type="signal peptide" evidence="4">
    <location>
        <begin position="1"/>
        <end position="23"/>
    </location>
</feature>
<dbReference type="InterPro" id="IPR023614">
    <property type="entry name" value="Porin_dom_sf"/>
</dbReference>
<accession>A0AAU7XZR7</accession>
<dbReference type="Proteomes" id="UP001064896">
    <property type="component" value="Chromosome"/>
</dbReference>
<dbReference type="AlphaFoldDB" id="A0AAU7XZR7"/>
<evidence type="ECO:0000313" key="6">
    <source>
        <dbReference type="EMBL" id="XBY62879.1"/>
    </source>
</evidence>
<evidence type="ECO:0000256" key="1">
    <source>
        <dbReference type="ARBA" id="ARBA00009075"/>
    </source>
</evidence>
<dbReference type="Pfam" id="PF03573">
    <property type="entry name" value="OprD"/>
    <property type="match status" value="1"/>
</dbReference>
<evidence type="ECO:0000313" key="5">
    <source>
        <dbReference type="EMBL" id="BCD84234.1"/>
    </source>
</evidence>
<reference evidence="6" key="2">
    <citation type="submission" date="2023-08" db="EMBL/GenBank/DDBJ databases">
        <title>Increased levels of nutrients transform a symbiont into a lethal pathobiont.</title>
        <authorList>
            <person name="Lachnit T."/>
            <person name="Ulrich L."/>
            <person name="Willmer F.M."/>
            <person name="Hasenbein T."/>
            <person name="Steiner L.X."/>
            <person name="Wolters M."/>
            <person name="Herbst E.M."/>
            <person name="Deines P."/>
        </authorList>
    </citation>
    <scope>NUCLEOTIDE SEQUENCE</scope>
    <source>
        <strain evidence="6">T3</strain>
    </source>
</reference>
<dbReference type="GO" id="GO:0015288">
    <property type="term" value="F:porin activity"/>
    <property type="evidence" value="ECO:0007669"/>
    <property type="project" value="TreeGrafter"/>
</dbReference>
<protein>
    <submittedName>
        <fullName evidence="6">OprD family porin</fullName>
    </submittedName>
    <submittedName>
        <fullName evidence="5">Porin D</fullName>
    </submittedName>
</protein>
<dbReference type="Gene3D" id="2.40.160.10">
    <property type="entry name" value="Porin"/>
    <property type="match status" value="1"/>
</dbReference>
<keyword evidence="3 4" id="KW-0732">Signal</keyword>
<evidence type="ECO:0000256" key="3">
    <source>
        <dbReference type="ARBA" id="ARBA00022729"/>
    </source>
</evidence>
<name>A0AAU7XZR7_9PSED</name>
<dbReference type="RefSeq" id="WP_043243107.1">
    <property type="nucleotide sequence ID" value="NZ_AP023081.1"/>
</dbReference>
<keyword evidence="7" id="KW-1185">Reference proteome</keyword>
<dbReference type="EMBL" id="CP158373">
    <property type="protein sequence ID" value="XBY62879.1"/>
    <property type="molecule type" value="Genomic_DNA"/>
</dbReference>
<dbReference type="InterPro" id="IPR005318">
    <property type="entry name" value="OM_porin_bac"/>
</dbReference>
<proteinExistence type="inferred from homology"/>
<dbReference type="PANTHER" id="PTHR34596:SF2">
    <property type="entry name" value="CHITOPORIN"/>
    <property type="match status" value="1"/>
</dbReference>
<keyword evidence="2" id="KW-0813">Transport</keyword>
<reference evidence="5" key="1">
    <citation type="submission" date="2020-05" db="EMBL/GenBank/DDBJ databases">
        <title>Complete genome sequence of Pseudomonas sp. Sm006.</title>
        <authorList>
            <person name="Takeuchi K."/>
            <person name="Someya N."/>
        </authorList>
    </citation>
    <scope>NUCLEOTIDE SEQUENCE</scope>
    <source>
        <strain evidence="5">Sm006</strain>
    </source>
</reference>
<evidence type="ECO:0000313" key="7">
    <source>
        <dbReference type="Proteomes" id="UP001064896"/>
    </source>
</evidence>
<feature type="chain" id="PRO_5043549155" evidence="4">
    <location>
        <begin position="24"/>
        <end position="452"/>
    </location>
</feature>
<gene>
    <name evidence="5" type="primary">oprD_1</name>
    <name evidence="6" type="ORF">ABS648_23470</name>
    <name evidence="5" type="ORF">PSm6_06410</name>
</gene>
<evidence type="ECO:0000256" key="2">
    <source>
        <dbReference type="ARBA" id="ARBA00022448"/>
    </source>
</evidence>